<evidence type="ECO:0000256" key="3">
    <source>
        <dbReference type="ARBA" id="ARBA00022737"/>
    </source>
</evidence>
<dbReference type="InterPro" id="IPR011705">
    <property type="entry name" value="BACK"/>
</dbReference>
<dbReference type="PIRSF" id="PIRSF037037">
    <property type="entry name" value="Kelch-like_protein_gigaxonin"/>
    <property type="match status" value="1"/>
</dbReference>
<feature type="region of interest" description="Disordered" evidence="5">
    <location>
        <begin position="117"/>
        <end position="137"/>
    </location>
</feature>
<dbReference type="PANTHER" id="PTHR45632">
    <property type="entry name" value="LD33804P"/>
    <property type="match status" value="1"/>
</dbReference>
<evidence type="ECO:0000259" key="6">
    <source>
        <dbReference type="PROSITE" id="PS50097"/>
    </source>
</evidence>
<evidence type="ECO:0000313" key="8">
    <source>
        <dbReference type="Proteomes" id="UP001487740"/>
    </source>
</evidence>
<dbReference type="Proteomes" id="UP001487740">
    <property type="component" value="Unassembled WGS sequence"/>
</dbReference>
<evidence type="ECO:0000256" key="2">
    <source>
        <dbReference type="ARBA" id="ARBA00022441"/>
    </source>
</evidence>
<dbReference type="AlphaFoldDB" id="A0AAW0TMT5"/>
<dbReference type="FunFam" id="2.120.10.80:FF:000021">
    <property type="entry name" value="kelch-like protein 1 isoform X2"/>
    <property type="match status" value="1"/>
</dbReference>
<dbReference type="PROSITE" id="PS50097">
    <property type="entry name" value="BTB"/>
    <property type="match status" value="1"/>
</dbReference>
<dbReference type="Gene3D" id="2.120.10.80">
    <property type="entry name" value="Kelch-type beta propeller"/>
    <property type="match status" value="2"/>
</dbReference>
<reference evidence="7 8" key="1">
    <citation type="submission" date="2023-03" db="EMBL/GenBank/DDBJ databases">
        <title>High-quality genome of Scylla paramamosain provides insights in environmental adaptation.</title>
        <authorList>
            <person name="Zhang L."/>
        </authorList>
    </citation>
    <scope>NUCLEOTIDE SEQUENCE [LARGE SCALE GENOMIC DNA]</scope>
    <source>
        <strain evidence="7">LZ_2023a</strain>
        <tissue evidence="7">Muscle</tissue>
    </source>
</reference>
<evidence type="ECO:0000256" key="1">
    <source>
        <dbReference type="ARBA" id="ARBA00013699"/>
    </source>
</evidence>
<dbReference type="SMART" id="SM00225">
    <property type="entry name" value="BTB"/>
    <property type="match status" value="1"/>
</dbReference>
<comment type="function">
    <text evidence="4">Probable substrate-specific adapter of an E3 ubiquitin-protein ligase complex which mediates the ubiquitination and subsequent proteasomal degradation of target proteins. May have a role in synapse differentiation and growth.</text>
</comment>
<dbReference type="InterPro" id="IPR015915">
    <property type="entry name" value="Kelch-typ_b-propeller"/>
</dbReference>
<name>A0AAW0TMT5_SCYPA</name>
<dbReference type="FunFam" id="1.25.40.420:FF:000001">
    <property type="entry name" value="Kelch-like family member 12"/>
    <property type="match status" value="1"/>
</dbReference>
<dbReference type="SMART" id="SM00875">
    <property type="entry name" value="BACK"/>
    <property type="match status" value="1"/>
</dbReference>
<dbReference type="Gene3D" id="3.30.710.10">
    <property type="entry name" value="Potassium Channel Kv1.1, Chain A"/>
    <property type="match status" value="1"/>
</dbReference>
<dbReference type="Gene3D" id="1.25.40.420">
    <property type="match status" value="1"/>
</dbReference>
<feature type="region of interest" description="Disordered" evidence="5">
    <location>
        <begin position="1"/>
        <end position="22"/>
    </location>
</feature>
<organism evidence="7 8">
    <name type="scientific">Scylla paramamosain</name>
    <name type="common">Mud crab</name>
    <dbReference type="NCBI Taxonomy" id="85552"/>
    <lineage>
        <taxon>Eukaryota</taxon>
        <taxon>Metazoa</taxon>
        <taxon>Ecdysozoa</taxon>
        <taxon>Arthropoda</taxon>
        <taxon>Crustacea</taxon>
        <taxon>Multicrustacea</taxon>
        <taxon>Malacostraca</taxon>
        <taxon>Eumalacostraca</taxon>
        <taxon>Eucarida</taxon>
        <taxon>Decapoda</taxon>
        <taxon>Pleocyemata</taxon>
        <taxon>Brachyura</taxon>
        <taxon>Eubrachyura</taxon>
        <taxon>Portunoidea</taxon>
        <taxon>Portunidae</taxon>
        <taxon>Portuninae</taxon>
        <taxon>Scylla</taxon>
    </lineage>
</organism>
<keyword evidence="8" id="KW-1185">Reference proteome</keyword>
<dbReference type="InterPro" id="IPR011333">
    <property type="entry name" value="SKP1/BTB/POZ_sf"/>
</dbReference>
<feature type="compositionally biased region" description="Basic and acidic residues" evidence="5">
    <location>
        <begin position="127"/>
        <end position="137"/>
    </location>
</feature>
<keyword evidence="2" id="KW-0880">Kelch repeat</keyword>
<dbReference type="InterPro" id="IPR006652">
    <property type="entry name" value="Kelch_1"/>
</dbReference>
<dbReference type="Pfam" id="PF07707">
    <property type="entry name" value="BACK"/>
    <property type="match status" value="1"/>
</dbReference>
<dbReference type="SUPFAM" id="SSF54695">
    <property type="entry name" value="POZ domain"/>
    <property type="match status" value="1"/>
</dbReference>
<accession>A0AAW0TMT5</accession>
<dbReference type="EMBL" id="JARAKH010000028">
    <property type="protein sequence ID" value="KAK8388398.1"/>
    <property type="molecule type" value="Genomic_DNA"/>
</dbReference>
<evidence type="ECO:0000313" key="7">
    <source>
        <dbReference type="EMBL" id="KAK8388398.1"/>
    </source>
</evidence>
<dbReference type="InterPro" id="IPR017096">
    <property type="entry name" value="BTB-kelch_protein"/>
</dbReference>
<dbReference type="GO" id="GO:0003779">
    <property type="term" value="F:actin binding"/>
    <property type="evidence" value="ECO:0007669"/>
    <property type="project" value="UniProtKB-KW"/>
</dbReference>
<proteinExistence type="predicted"/>
<dbReference type="Pfam" id="PF01344">
    <property type="entry name" value="Kelch_1"/>
    <property type="match status" value="6"/>
</dbReference>
<dbReference type="InterPro" id="IPR000210">
    <property type="entry name" value="BTB/POZ_dom"/>
</dbReference>
<feature type="domain" description="BTB" evidence="6">
    <location>
        <begin position="161"/>
        <end position="228"/>
    </location>
</feature>
<evidence type="ECO:0000256" key="4">
    <source>
        <dbReference type="ARBA" id="ARBA00043912"/>
    </source>
</evidence>
<feature type="region of interest" description="Disordered" evidence="5">
    <location>
        <begin position="39"/>
        <end position="67"/>
    </location>
</feature>
<dbReference type="SUPFAM" id="SSF117281">
    <property type="entry name" value="Kelch motif"/>
    <property type="match status" value="2"/>
</dbReference>
<dbReference type="PANTHER" id="PTHR45632:SF17">
    <property type="entry name" value="KELCH-LIKE PROTEIN 31"/>
    <property type="match status" value="1"/>
</dbReference>
<protein>
    <recommendedName>
        <fullName evidence="1">Kelch-like protein diablo</fullName>
    </recommendedName>
</protein>
<gene>
    <name evidence="7" type="ORF">O3P69_020409</name>
</gene>
<dbReference type="SMART" id="SM00612">
    <property type="entry name" value="Kelch"/>
    <property type="match status" value="6"/>
</dbReference>
<dbReference type="CDD" id="cd18234">
    <property type="entry name" value="BTB_POZ_KLHL1-like"/>
    <property type="match status" value="1"/>
</dbReference>
<keyword evidence="3" id="KW-0677">Repeat</keyword>
<dbReference type="FunFam" id="2.120.10.80:FF:000017">
    <property type="entry name" value="kelch-like protein 1 isoform X2"/>
    <property type="match status" value="1"/>
</dbReference>
<dbReference type="GO" id="GO:0005737">
    <property type="term" value="C:cytoplasm"/>
    <property type="evidence" value="ECO:0007669"/>
    <property type="project" value="UniProtKB-ARBA"/>
</dbReference>
<sequence length="704" mass="76653">MPRGAHSPRKTQSLYISGVGGGVGGGVRTASPDLVLSSAASASEIPPTSAPPTPRERHGHGGGMGAGVGRPHSLAGDSTTTHAAAYLYSCNPPYARYYANTPPPCVGVFSCKMKEGERSPSPVGATGRRESSTTDELFHSPRHAEVALRRMEAYYARGQLCDVTLVAGSRRIKAHRLVLSAASDYFAAMFTSPVLEATQEEVALRDMDSDALLTLINYCYTGTLELHEDTVEVVLSTAHHLLLTEVVEVCCDFLTKQLHPANCLGIQLFADTQGCSELHRLASKYTAEHFQEVMQHQEFVQLPPEEAAHLLASEDLNVPSEELIFQALMVWLKYDLEERTKNMADLLSLVKLPLLSPQFLTDHIETNALFKENRECQELILEALKYHLLPERRSALQSPRTKPRKSTVGDMYVVGGMDSNKGGWRGSSTGIERYNLRTNSWTSVGTMTGRRLQFGVAVLDGKLHVVGGRDGLKTLNTVEAYDPATNTWTQLPPMSTHRHGLGVGVLEGPLYAVGGHDGWSYLNTVERWDPQARQWSYVAPMSTSRSTVGVAVLNNRLYAVGGRDGSSCLRTVECYDPHTNKWTPCAPMARRRGGVAVGVVNGFLYAVGGHDAPASNPCASRFDCVERYDPATDTWTQVACLSVGCDSAGVSLLGDRLFCVGGYDGQTYLNLVHAYDPQTNEWTQMAPLINGRAGACVVVVKKEH</sequence>
<evidence type="ECO:0000256" key="5">
    <source>
        <dbReference type="SAM" id="MobiDB-lite"/>
    </source>
</evidence>
<comment type="caution">
    <text evidence="7">The sequence shown here is derived from an EMBL/GenBank/DDBJ whole genome shotgun (WGS) entry which is preliminary data.</text>
</comment>
<dbReference type="Pfam" id="PF00651">
    <property type="entry name" value="BTB"/>
    <property type="match status" value="1"/>
</dbReference>